<name>A0A9W3B9W8_BIOGL</name>
<evidence type="ECO:0000256" key="10">
    <source>
        <dbReference type="ARBA" id="ARBA00030592"/>
    </source>
</evidence>
<evidence type="ECO:0000256" key="6">
    <source>
        <dbReference type="ARBA" id="ARBA00022723"/>
    </source>
</evidence>
<dbReference type="PANTHER" id="PTHR11136">
    <property type="entry name" value="FOLYLPOLYGLUTAMATE SYNTHASE-RELATED"/>
    <property type="match status" value="1"/>
</dbReference>
<dbReference type="PROSITE" id="PS01011">
    <property type="entry name" value="FOLYLPOLYGLU_SYNT_1"/>
    <property type="match status" value="1"/>
</dbReference>
<evidence type="ECO:0000256" key="3">
    <source>
        <dbReference type="ARBA" id="ARBA00013025"/>
    </source>
</evidence>
<dbReference type="Proteomes" id="UP001165740">
    <property type="component" value="Chromosome 9"/>
</dbReference>
<keyword evidence="9" id="KW-0460">Magnesium</keyword>
<sequence>MLSKKNLSSLISCTTHSLVLKSMLSYYSAVLQNLKVTLNNFKCRPRKSVFTFYIESELGKRNLSKMSLPVSNDANEDFGYEEAVKALLDLQSNAEVIAKIRQSRDQKKHLNVPNMKKYILRSGLTMEQADSLSVIHVSGTKGKGSTCAFCERILNCQGFKTGLFTSPHLIEVRERIRLNGLPISKEMFSKYFWKVHSRLKATQTEDVDGGRMPAYFAFLTVLSLNVFISEHVDVAVMEVGIGGQYDSTNFFSSPAVCGVTSLGLDHTSVLGNTLEEIAWNKAGIFKTSCPAITVPQDPRAIKVLIERSVEIQNPLYIAEPVSQELLDSHHVILGISGHKQAENASLAIQLYRFWRQSHTDGSSNTRLPVINPPDEIPILTVDLLDVATIKGLSSCNWPGRTQTLRREHVTYYLDGAHTLESIQVCATWFKAAADKERQLHRENVARILIFNSTGDRDVKPFLSILKACEFDGAMFCTNISSTNDALIKTDQINRTVTANAMVQRAEENRTSWDSVSCCDLGHPLTRQQQAEVISDHLDHNFNNAAEVPCNTGGINPILKEGCIKGIGHHQNCLKNHSLGPIVGAIHPREIKRVSHFAPTILEALGWASQCRDPIVSESLDRSSLPDIAPFLKEKSHIQILVTGSLHLVGGVLGIICPDLNDS</sequence>
<comment type="catalytic activity">
    <reaction evidence="12">
        <text>(6S)-5,6,7,8-tetrahydrofolyl-(gamma-L-Glu)(n) + L-glutamate + ATP = (6S)-5,6,7,8-tetrahydrofolyl-(gamma-L-Glu)(n+1) + ADP + phosphate + H(+)</text>
        <dbReference type="Rhea" id="RHEA:10580"/>
        <dbReference type="Rhea" id="RHEA-COMP:14738"/>
        <dbReference type="Rhea" id="RHEA-COMP:14740"/>
        <dbReference type="ChEBI" id="CHEBI:15378"/>
        <dbReference type="ChEBI" id="CHEBI:29985"/>
        <dbReference type="ChEBI" id="CHEBI:30616"/>
        <dbReference type="ChEBI" id="CHEBI:43474"/>
        <dbReference type="ChEBI" id="CHEBI:141005"/>
        <dbReference type="ChEBI" id="CHEBI:456216"/>
        <dbReference type="EC" id="6.3.2.17"/>
    </reaction>
</comment>
<evidence type="ECO:0000256" key="9">
    <source>
        <dbReference type="ARBA" id="ARBA00022842"/>
    </source>
</evidence>
<evidence type="ECO:0000256" key="2">
    <source>
        <dbReference type="ARBA" id="ARBA00008276"/>
    </source>
</evidence>
<dbReference type="PANTHER" id="PTHR11136:SF5">
    <property type="entry name" value="FOLYLPOLYGLUTAMATE SYNTHASE, MITOCHONDRIAL"/>
    <property type="match status" value="1"/>
</dbReference>
<evidence type="ECO:0000256" key="12">
    <source>
        <dbReference type="ARBA" id="ARBA00047493"/>
    </source>
</evidence>
<proteinExistence type="inferred from homology"/>
<evidence type="ECO:0000256" key="1">
    <source>
        <dbReference type="ARBA" id="ARBA00005150"/>
    </source>
</evidence>
<evidence type="ECO:0000256" key="5">
    <source>
        <dbReference type="ARBA" id="ARBA00022598"/>
    </source>
</evidence>
<gene>
    <name evidence="14" type="primary">LOC106056347</name>
</gene>
<comment type="pathway">
    <text evidence="1">Cofactor biosynthesis; tetrahydrofolylpolyglutamate biosynthesis.</text>
</comment>
<dbReference type="Gene3D" id="3.40.1190.10">
    <property type="entry name" value="Mur-like, catalytic domain"/>
    <property type="match status" value="1"/>
</dbReference>
<dbReference type="InterPro" id="IPR001645">
    <property type="entry name" value="Folylpolyglutamate_synth"/>
</dbReference>
<dbReference type="InterPro" id="IPR036615">
    <property type="entry name" value="Mur_ligase_C_dom_sf"/>
</dbReference>
<accession>A0A9W3B9W8</accession>
<dbReference type="GO" id="GO:0005829">
    <property type="term" value="C:cytosol"/>
    <property type="evidence" value="ECO:0007669"/>
    <property type="project" value="TreeGrafter"/>
</dbReference>
<dbReference type="AlphaFoldDB" id="A0A9W3B9W8"/>
<dbReference type="SUPFAM" id="SSF53623">
    <property type="entry name" value="MurD-like peptide ligases, catalytic domain"/>
    <property type="match status" value="1"/>
</dbReference>
<protein>
    <recommendedName>
        <fullName evidence="3">tetrahydrofolate synthase</fullName>
        <ecNumber evidence="3">6.3.2.17</ecNumber>
    </recommendedName>
    <alternativeName>
        <fullName evidence="11">Folylpoly-gamma-glutamate synthetase</fullName>
    </alternativeName>
    <alternativeName>
        <fullName evidence="10">Tetrahydrofolylpolyglutamate synthase</fullName>
    </alternativeName>
</protein>
<dbReference type="SUPFAM" id="SSF53244">
    <property type="entry name" value="MurD-like peptide ligases, peptide-binding domain"/>
    <property type="match status" value="1"/>
</dbReference>
<dbReference type="EC" id="6.3.2.17" evidence="3"/>
<reference evidence="14" key="1">
    <citation type="submission" date="2025-08" db="UniProtKB">
        <authorList>
            <consortium name="RefSeq"/>
        </authorList>
    </citation>
    <scope>IDENTIFICATION</scope>
</reference>
<keyword evidence="4" id="KW-0554">One-carbon metabolism</keyword>
<dbReference type="NCBIfam" id="TIGR01499">
    <property type="entry name" value="folC"/>
    <property type="match status" value="1"/>
</dbReference>
<dbReference type="GO" id="GO:0005739">
    <property type="term" value="C:mitochondrion"/>
    <property type="evidence" value="ECO:0007669"/>
    <property type="project" value="TreeGrafter"/>
</dbReference>
<organism evidence="13 14">
    <name type="scientific">Biomphalaria glabrata</name>
    <name type="common">Bloodfluke planorb</name>
    <name type="synonym">Freshwater snail</name>
    <dbReference type="NCBI Taxonomy" id="6526"/>
    <lineage>
        <taxon>Eukaryota</taxon>
        <taxon>Metazoa</taxon>
        <taxon>Spiralia</taxon>
        <taxon>Lophotrochozoa</taxon>
        <taxon>Mollusca</taxon>
        <taxon>Gastropoda</taxon>
        <taxon>Heterobranchia</taxon>
        <taxon>Euthyneura</taxon>
        <taxon>Panpulmonata</taxon>
        <taxon>Hygrophila</taxon>
        <taxon>Lymnaeoidea</taxon>
        <taxon>Planorbidae</taxon>
        <taxon>Biomphalaria</taxon>
    </lineage>
</organism>
<evidence type="ECO:0000313" key="13">
    <source>
        <dbReference type="Proteomes" id="UP001165740"/>
    </source>
</evidence>
<keyword evidence="13" id="KW-1185">Reference proteome</keyword>
<evidence type="ECO:0000313" key="14">
    <source>
        <dbReference type="RefSeq" id="XP_055896246.1"/>
    </source>
</evidence>
<dbReference type="OrthoDB" id="5212574at2759"/>
<dbReference type="GeneID" id="106056347"/>
<dbReference type="InterPro" id="IPR018109">
    <property type="entry name" value="Folylpolyglutamate_synth_CS"/>
</dbReference>
<dbReference type="GO" id="GO:0005524">
    <property type="term" value="F:ATP binding"/>
    <property type="evidence" value="ECO:0007669"/>
    <property type="project" value="UniProtKB-KW"/>
</dbReference>
<keyword evidence="5" id="KW-0436">Ligase</keyword>
<evidence type="ECO:0000256" key="8">
    <source>
        <dbReference type="ARBA" id="ARBA00022840"/>
    </source>
</evidence>
<dbReference type="GO" id="GO:0046872">
    <property type="term" value="F:metal ion binding"/>
    <property type="evidence" value="ECO:0007669"/>
    <property type="project" value="UniProtKB-KW"/>
</dbReference>
<keyword evidence="7" id="KW-0547">Nucleotide-binding</keyword>
<dbReference type="OMA" id="NTENDVM"/>
<dbReference type="Gene3D" id="3.90.190.20">
    <property type="entry name" value="Mur ligase, C-terminal domain"/>
    <property type="match status" value="1"/>
</dbReference>
<keyword evidence="6" id="KW-0479">Metal-binding</keyword>
<keyword evidence="8" id="KW-0067">ATP-binding</keyword>
<dbReference type="GO" id="GO:0006730">
    <property type="term" value="P:one-carbon metabolic process"/>
    <property type="evidence" value="ECO:0007669"/>
    <property type="project" value="UniProtKB-KW"/>
</dbReference>
<comment type="similarity">
    <text evidence="2">Belongs to the folylpolyglutamate synthase family.</text>
</comment>
<dbReference type="GO" id="GO:0004326">
    <property type="term" value="F:tetrahydrofolylpolyglutamate synthase activity"/>
    <property type="evidence" value="ECO:0007669"/>
    <property type="project" value="UniProtKB-EC"/>
</dbReference>
<dbReference type="RefSeq" id="XP_055896246.1">
    <property type="nucleotide sequence ID" value="XM_056040271.1"/>
</dbReference>
<evidence type="ECO:0000256" key="11">
    <source>
        <dbReference type="ARBA" id="ARBA00030876"/>
    </source>
</evidence>
<dbReference type="InterPro" id="IPR036565">
    <property type="entry name" value="Mur-like_cat_sf"/>
</dbReference>
<evidence type="ECO:0000256" key="7">
    <source>
        <dbReference type="ARBA" id="ARBA00022741"/>
    </source>
</evidence>
<evidence type="ECO:0000256" key="4">
    <source>
        <dbReference type="ARBA" id="ARBA00022563"/>
    </source>
</evidence>